<dbReference type="EMBL" id="JAHQIW010005813">
    <property type="protein sequence ID" value="KAJ1367235.1"/>
    <property type="molecule type" value="Genomic_DNA"/>
</dbReference>
<keyword evidence="1" id="KW-0547">Nucleotide-binding</keyword>
<evidence type="ECO:0000256" key="4">
    <source>
        <dbReference type="ARBA" id="ARBA00023134"/>
    </source>
</evidence>
<dbReference type="GO" id="GO:0032543">
    <property type="term" value="P:mitochondrial translation"/>
    <property type="evidence" value="ECO:0007669"/>
    <property type="project" value="TreeGrafter"/>
</dbReference>
<accession>A0AAD5WED4</accession>
<evidence type="ECO:0000256" key="1">
    <source>
        <dbReference type="ARBA" id="ARBA00022741"/>
    </source>
</evidence>
<sequence length="330" mass="36580">MTTCLRRLRGLRCGLGRFLSSLAQRVEESPLNVTPSEIRNVGIVAHIDAGKTTVTERMLYLAGVIKRMGDVDSGDTVTDFLDMERERGITIQLAAITFHWKKHRINLIDTPGHVDFTVEVERCARILDGVITVLDGSAGVQAQTITVWRQAAKFCLPSTFFVNKMDKKEAQFEKSVDSVEQRLGIRALVVVSPYYSDGLMSGFVDIIAKKHIPMLLNGQWSSIELESPVGEVLSSCRERLCCDLSDLDPEFMSMFLENYNGDAVAVPSSVIIKALRRITLSNRSTVIAGGSALRCPASVRCVLDHTVHFLPSPEERNAALRNCSTRSFVF</sequence>
<keyword evidence="2" id="KW-0648">Protein biosynthesis</keyword>
<dbReference type="GO" id="GO:0005525">
    <property type="term" value="F:GTP binding"/>
    <property type="evidence" value="ECO:0007669"/>
    <property type="project" value="UniProtKB-KW"/>
</dbReference>
<dbReference type="GO" id="GO:0003924">
    <property type="term" value="F:GTPase activity"/>
    <property type="evidence" value="ECO:0007669"/>
    <property type="project" value="InterPro"/>
</dbReference>
<dbReference type="SUPFAM" id="SSF52540">
    <property type="entry name" value="P-loop containing nucleoside triphosphate hydrolases"/>
    <property type="match status" value="1"/>
</dbReference>
<dbReference type="InterPro" id="IPR005225">
    <property type="entry name" value="Small_GTP-bd"/>
</dbReference>
<dbReference type="FunFam" id="3.40.50.300:FF:000514">
    <property type="entry name" value="Ribosome-releasing factor 2, mitochondrial"/>
    <property type="match status" value="1"/>
</dbReference>
<organism evidence="6 7">
    <name type="scientific">Parelaphostrongylus tenuis</name>
    <name type="common">Meningeal worm</name>
    <dbReference type="NCBI Taxonomy" id="148309"/>
    <lineage>
        <taxon>Eukaryota</taxon>
        <taxon>Metazoa</taxon>
        <taxon>Ecdysozoa</taxon>
        <taxon>Nematoda</taxon>
        <taxon>Chromadorea</taxon>
        <taxon>Rhabditida</taxon>
        <taxon>Rhabditina</taxon>
        <taxon>Rhabditomorpha</taxon>
        <taxon>Strongyloidea</taxon>
        <taxon>Metastrongylidae</taxon>
        <taxon>Parelaphostrongylus</taxon>
    </lineage>
</organism>
<feature type="domain" description="Tr-type G" evidence="5">
    <location>
        <begin position="36"/>
        <end position="314"/>
    </location>
</feature>
<gene>
    <name evidence="6" type="ORF">KIN20_028100</name>
</gene>
<proteinExistence type="predicted"/>
<evidence type="ECO:0000256" key="2">
    <source>
        <dbReference type="ARBA" id="ARBA00022917"/>
    </source>
</evidence>
<keyword evidence="7" id="KW-1185">Reference proteome</keyword>
<name>A0AAD5WED4_PARTN</name>
<keyword evidence="4" id="KW-0342">GTP-binding</keyword>
<evidence type="ECO:0000256" key="3">
    <source>
        <dbReference type="ARBA" id="ARBA00023128"/>
    </source>
</evidence>
<dbReference type="AlphaFoldDB" id="A0AAD5WED4"/>
<protein>
    <recommendedName>
        <fullName evidence="5">Tr-type G domain-containing protein</fullName>
    </recommendedName>
</protein>
<dbReference type="GO" id="GO:0032790">
    <property type="term" value="P:ribosome disassembly"/>
    <property type="evidence" value="ECO:0007669"/>
    <property type="project" value="TreeGrafter"/>
</dbReference>
<evidence type="ECO:0000259" key="5">
    <source>
        <dbReference type="PROSITE" id="PS51722"/>
    </source>
</evidence>
<dbReference type="PROSITE" id="PS51722">
    <property type="entry name" value="G_TR_2"/>
    <property type="match status" value="1"/>
</dbReference>
<evidence type="ECO:0000313" key="7">
    <source>
        <dbReference type="Proteomes" id="UP001196413"/>
    </source>
</evidence>
<dbReference type="Proteomes" id="UP001196413">
    <property type="component" value="Unassembled WGS sequence"/>
</dbReference>
<dbReference type="GO" id="GO:0005759">
    <property type="term" value="C:mitochondrial matrix"/>
    <property type="evidence" value="ECO:0007669"/>
    <property type="project" value="UniProtKB-ARBA"/>
</dbReference>
<dbReference type="PANTHER" id="PTHR43261">
    <property type="entry name" value="TRANSLATION ELONGATION FACTOR G-RELATED"/>
    <property type="match status" value="1"/>
</dbReference>
<dbReference type="Pfam" id="PF00009">
    <property type="entry name" value="GTP_EFTU"/>
    <property type="match status" value="1"/>
</dbReference>
<dbReference type="InterPro" id="IPR027417">
    <property type="entry name" value="P-loop_NTPase"/>
</dbReference>
<dbReference type="NCBIfam" id="TIGR00231">
    <property type="entry name" value="small_GTP"/>
    <property type="match status" value="1"/>
</dbReference>
<comment type="caution">
    <text evidence="6">The sequence shown here is derived from an EMBL/GenBank/DDBJ whole genome shotgun (WGS) entry which is preliminary data.</text>
</comment>
<evidence type="ECO:0000313" key="6">
    <source>
        <dbReference type="EMBL" id="KAJ1367235.1"/>
    </source>
</evidence>
<dbReference type="PANTHER" id="PTHR43261:SF1">
    <property type="entry name" value="RIBOSOME-RELEASING FACTOR 2, MITOCHONDRIAL"/>
    <property type="match status" value="1"/>
</dbReference>
<dbReference type="PRINTS" id="PR00315">
    <property type="entry name" value="ELONGATNFCT"/>
</dbReference>
<dbReference type="InterPro" id="IPR031157">
    <property type="entry name" value="G_TR_CS"/>
</dbReference>
<dbReference type="PROSITE" id="PS00301">
    <property type="entry name" value="G_TR_1"/>
    <property type="match status" value="1"/>
</dbReference>
<dbReference type="InterPro" id="IPR000795">
    <property type="entry name" value="T_Tr_GTP-bd_dom"/>
</dbReference>
<reference evidence="6" key="1">
    <citation type="submission" date="2021-06" db="EMBL/GenBank/DDBJ databases">
        <title>Parelaphostrongylus tenuis whole genome reference sequence.</title>
        <authorList>
            <person name="Garwood T.J."/>
            <person name="Larsen P.A."/>
            <person name="Fountain-Jones N.M."/>
            <person name="Garbe J.R."/>
            <person name="Macchietto M.G."/>
            <person name="Kania S.A."/>
            <person name="Gerhold R.W."/>
            <person name="Richards J.E."/>
            <person name="Wolf T.M."/>
        </authorList>
    </citation>
    <scope>NUCLEOTIDE SEQUENCE</scope>
    <source>
        <strain evidence="6">MNPRO001-30</strain>
        <tissue evidence="6">Meninges</tissue>
    </source>
</reference>
<keyword evidence="3" id="KW-0496">Mitochondrion</keyword>
<dbReference type="Gene3D" id="3.40.50.300">
    <property type="entry name" value="P-loop containing nucleotide triphosphate hydrolases"/>
    <property type="match status" value="1"/>
</dbReference>